<dbReference type="SUPFAM" id="SSF49503">
    <property type="entry name" value="Cupredoxins"/>
    <property type="match status" value="1"/>
</dbReference>
<evidence type="ECO:0000313" key="1">
    <source>
        <dbReference type="EMBL" id="GLH69960.1"/>
    </source>
</evidence>
<dbReference type="Proteomes" id="UP001165089">
    <property type="component" value="Unassembled WGS sequence"/>
</dbReference>
<keyword evidence="2" id="KW-1185">Reference proteome</keyword>
<organism evidence="1 2">
    <name type="scientific">Geothrix rubra</name>
    <dbReference type="NCBI Taxonomy" id="2927977"/>
    <lineage>
        <taxon>Bacteria</taxon>
        <taxon>Pseudomonadati</taxon>
        <taxon>Acidobacteriota</taxon>
        <taxon>Holophagae</taxon>
        <taxon>Holophagales</taxon>
        <taxon>Holophagaceae</taxon>
        <taxon>Geothrix</taxon>
    </lineage>
</organism>
<evidence type="ECO:0008006" key="3">
    <source>
        <dbReference type="Google" id="ProtNLM"/>
    </source>
</evidence>
<evidence type="ECO:0000313" key="2">
    <source>
        <dbReference type="Proteomes" id="UP001165089"/>
    </source>
</evidence>
<dbReference type="InterPro" id="IPR008972">
    <property type="entry name" value="Cupredoxin"/>
</dbReference>
<gene>
    <name evidence="1" type="ORF">GETHPA_14930</name>
</gene>
<accession>A0ABQ5Q6B7</accession>
<reference evidence="1 2" key="1">
    <citation type="journal article" date="2023" name="Antonie Van Leeuwenhoek">
        <title>Mesoterricola silvestris gen. nov., sp. nov., Mesoterricola sediminis sp. nov., Geothrix oryzae sp. nov., Geothrix edaphica sp. nov., Geothrix rubra sp. nov., and Geothrix limicola sp. nov., six novel members of Acidobacteriota isolated from soils.</title>
        <authorList>
            <person name="Itoh H."/>
            <person name="Sugisawa Y."/>
            <person name="Mise K."/>
            <person name="Xu Z."/>
            <person name="Kuniyasu M."/>
            <person name="Ushijima N."/>
            <person name="Kawano K."/>
            <person name="Kobayashi E."/>
            <person name="Shiratori Y."/>
            <person name="Masuda Y."/>
            <person name="Senoo K."/>
        </authorList>
    </citation>
    <scope>NUCLEOTIDE SEQUENCE [LARGE SCALE GENOMIC DNA]</scope>
    <source>
        <strain evidence="1 2">Red803</strain>
    </source>
</reference>
<name>A0ABQ5Q6B7_9BACT</name>
<comment type="caution">
    <text evidence="1">The sequence shown here is derived from an EMBL/GenBank/DDBJ whole genome shotgun (WGS) entry which is preliminary data.</text>
</comment>
<sequence>MIRGIARGLPVLALALALPVQAGSVRGPVRLREKDGRFRPSLKDCVALLEPLDAPVPAVGPSRPVAIRTVGKQFIPHVALATPGTEVAFPNLDHLVHNVFSVTQGNRFDTGQYRPGDAPRVRVANPGLVKLYCNIHHQMNAFLWVVTTPFAQILDGRAGVAFDRVPPGTYRLVLWHPETGEKAWVLTVGTGLTEGAWDLDISRPALEPHKNKFGKDYPPPADERDY</sequence>
<proteinExistence type="predicted"/>
<protein>
    <recommendedName>
        <fullName evidence="3">Blue (type 1) copper domain-containing protein</fullName>
    </recommendedName>
</protein>
<dbReference type="EMBL" id="BSDD01000002">
    <property type="protein sequence ID" value="GLH69960.1"/>
    <property type="molecule type" value="Genomic_DNA"/>
</dbReference>
<dbReference type="RefSeq" id="WP_285724193.1">
    <property type="nucleotide sequence ID" value="NZ_BSDD01000002.1"/>
</dbReference>
<dbReference type="Gene3D" id="2.60.40.420">
    <property type="entry name" value="Cupredoxins - blue copper proteins"/>
    <property type="match status" value="1"/>
</dbReference>